<sequence precursor="true">MTLIVILLGIGMVVAALAAVYFNNLIAAVVAGGIVSLFASVLYLILAAPDVAMTEAAIGAGLSTAIFIYAVKKTREQEVEHD</sequence>
<proteinExistence type="predicted"/>
<dbReference type="GO" id="GO:0005886">
    <property type="term" value="C:plasma membrane"/>
    <property type="evidence" value="ECO:0007669"/>
    <property type="project" value="UniProtKB-SubCell"/>
</dbReference>
<reference evidence="8 11" key="2">
    <citation type="submission" date="2016-11" db="EMBL/GenBank/DDBJ databases">
        <title>Genomic analysis of Caldithrix abyssi and proposal of a novel bacterial phylum Caldithrichaeota.</title>
        <authorList>
            <person name="Kublanov I."/>
            <person name="Sigalova O."/>
            <person name="Gavrilov S."/>
            <person name="Lebedinsky A."/>
            <person name="Ivanova N."/>
            <person name="Daum C."/>
            <person name="Reddy T."/>
            <person name="Klenk H.P."/>
            <person name="Goker M."/>
            <person name="Reva O."/>
            <person name="Miroshnichenko M."/>
            <person name="Kyprides N."/>
            <person name="Woyke T."/>
            <person name="Gelfand M."/>
        </authorList>
    </citation>
    <scope>NUCLEOTIDE SEQUENCE [LARGE SCALE GENOMIC DNA]</scope>
    <source>
        <strain evidence="8 11">LF13</strain>
    </source>
</reference>
<dbReference type="Proteomes" id="UP000004671">
    <property type="component" value="Chromosome"/>
</dbReference>
<dbReference type="eggNOG" id="COG1563">
    <property type="taxonomic scope" value="Bacteria"/>
</dbReference>
<keyword evidence="4 6" id="KW-1133">Transmembrane helix</keyword>
<organism evidence="9 10">
    <name type="scientific">Caldithrix abyssi DSM 13497</name>
    <dbReference type="NCBI Taxonomy" id="880073"/>
    <lineage>
        <taxon>Bacteria</taxon>
        <taxon>Pseudomonadati</taxon>
        <taxon>Calditrichota</taxon>
        <taxon>Calditrichia</taxon>
        <taxon>Calditrichales</taxon>
        <taxon>Calditrichaceae</taxon>
        <taxon>Caldithrix</taxon>
    </lineage>
</organism>
<name>H1XUS8_CALAY</name>
<dbReference type="KEGG" id="caby:Cabys_780"/>
<dbReference type="RefSeq" id="WP_006928793.1">
    <property type="nucleotide sequence ID" value="NZ_CM001402.1"/>
</dbReference>
<dbReference type="EMBL" id="CM001402">
    <property type="protein sequence ID" value="EHO41627.1"/>
    <property type="molecule type" value="Genomic_DNA"/>
</dbReference>
<evidence type="ECO:0000256" key="1">
    <source>
        <dbReference type="ARBA" id="ARBA00004651"/>
    </source>
</evidence>
<dbReference type="InterPro" id="IPR025383">
    <property type="entry name" value="MrpA_C/MbhD"/>
</dbReference>
<dbReference type="OrthoDB" id="7875411at2"/>
<protein>
    <submittedName>
        <fullName evidence="9">Membrane bound oxidoreductase, MbxD subunit (MbxD)</fullName>
    </submittedName>
    <submittedName>
        <fullName evidence="8">Putative MnhB-related membrane protein</fullName>
    </submittedName>
</protein>
<dbReference type="EMBL" id="CP018099">
    <property type="protein sequence ID" value="APF17531.1"/>
    <property type="molecule type" value="Genomic_DNA"/>
</dbReference>
<keyword evidence="10" id="KW-1185">Reference proteome</keyword>
<evidence type="ECO:0000256" key="4">
    <source>
        <dbReference type="ARBA" id="ARBA00022989"/>
    </source>
</evidence>
<keyword evidence="5 6" id="KW-0472">Membrane</keyword>
<dbReference type="Proteomes" id="UP000183868">
    <property type="component" value="Chromosome"/>
</dbReference>
<feature type="transmembrane region" description="Helical" evidence="6">
    <location>
        <begin position="53"/>
        <end position="71"/>
    </location>
</feature>
<evidence type="ECO:0000313" key="11">
    <source>
        <dbReference type="Proteomes" id="UP000183868"/>
    </source>
</evidence>
<reference evidence="9 10" key="1">
    <citation type="submission" date="2011-09" db="EMBL/GenBank/DDBJ databases">
        <title>The permanent draft genome of Caldithrix abyssi DSM 13497.</title>
        <authorList>
            <consortium name="US DOE Joint Genome Institute (JGI-PGF)"/>
            <person name="Lucas S."/>
            <person name="Han J."/>
            <person name="Lapidus A."/>
            <person name="Bruce D."/>
            <person name="Goodwin L."/>
            <person name="Pitluck S."/>
            <person name="Peters L."/>
            <person name="Kyrpides N."/>
            <person name="Mavromatis K."/>
            <person name="Ivanova N."/>
            <person name="Mikhailova N."/>
            <person name="Chertkov O."/>
            <person name="Detter J.C."/>
            <person name="Tapia R."/>
            <person name="Han C."/>
            <person name="Land M."/>
            <person name="Hauser L."/>
            <person name="Markowitz V."/>
            <person name="Cheng J.-F."/>
            <person name="Hugenholtz P."/>
            <person name="Woyke T."/>
            <person name="Wu D."/>
            <person name="Spring S."/>
            <person name="Brambilla E."/>
            <person name="Klenk H.-P."/>
            <person name="Eisen J.A."/>
        </authorList>
    </citation>
    <scope>NUCLEOTIDE SEQUENCE [LARGE SCALE GENOMIC DNA]</scope>
    <source>
        <strain evidence="9 10">DSM 13497</strain>
    </source>
</reference>
<evidence type="ECO:0000256" key="6">
    <source>
        <dbReference type="SAM" id="Phobius"/>
    </source>
</evidence>
<keyword evidence="3 6" id="KW-0812">Transmembrane</keyword>
<keyword evidence="2" id="KW-1003">Cell membrane</keyword>
<feature type="domain" description="MrpA C-terminal/MbhD" evidence="7">
    <location>
        <begin position="11"/>
        <end position="75"/>
    </location>
</feature>
<comment type="subcellular location">
    <subcellularLocation>
        <location evidence="1">Cell membrane</location>
        <topology evidence="1">Multi-pass membrane protein</topology>
    </subcellularLocation>
</comment>
<evidence type="ECO:0000259" key="7">
    <source>
        <dbReference type="Pfam" id="PF13244"/>
    </source>
</evidence>
<evidence type="ECO:0000313" key="10">
    <source>
        <dbReference type="Proteomes" id="UP000004671"/>
    </source>
</evidence>
<evidence type="ECO:0000256" key="5">
    <source>
        <dbReference type="ARBA" id="ARBA00023136"/>
    </source>
</evidence>
<accession>H1XUS8</accession>
<evidence type="ECO:0000313" key="9">
    <source>
        <dbReference type="EMBL" id="EHO41627.1"/>
    </source>
</evidence>
<gene>
    <name evidence="8" type="ORF">Cabys_780</name>
    <name evidence="9" type="ORF">Calab_2015</name>
</gene>
<evidence type="ECO:0000256" key="3">
    <source>
        <dbReference type="ARBA" id="ARBA00022692"/>
    </source>
</evidence>
<dbReference type="STRING" id="880073.Cabys_780"/>
<dbReference type="Pfam" id="PF13244">
    <property type="entry name" value="MbhD"/>
    <property type="match status" value="1"/>
</dbReference>
<evidence type="ECO:0000313" key="8">
    <source>
        <dbReference type="EMBL" id="APF17531.1"/>
    </source>
</evidence>
<dbReference type="PaxDb" id="880073-Calab_2015"/>
<feature type="transmembrane region" description="Helical" evidence="6">
    <location>
        <begin position="25"/>
        <end position="46"/>
    </location>
</feature>
<dbReference type="InParanoid" id="H1XUS8"/>
<dbReference type="AlphaFoldDB" id="H1XUS8"/>
<evidence type="ECO:0000256" key="2">
    <source>
        <dbReference type="ARBA" id="ARBA00022475"/>
    </source>
</evidence>
<dbReference type="HOGENOM" id="CLU_173139_2_0_0"/>